<dbReference type="Pfam" id="PF11848">
    <property type="entry name" value="DUF3368"/>
    <property type="match status" value="1"/>
</dbReference>
<reference evidence="1 2" key="1">
    <citation type="journal article" date="2013" name="Stand. Genomic Sci.">
        <title>Genomic Encyclopedia of Type Strains, Phase I: The one thousand microbial genomes (KMG-I) project.</title>
        <authorList>
            <person name="Kyrpides N.C."/>
            <person name="Woyke T."/>
            <person name="Eisen J.A."/>
            <person name="Garrity G."/>
            <person name="Lilburn T.G."/>
            <person name="Beck B.J."/>
            <person name="Whitman W.B."/>
            <person name="Hugenholtz P."/>
            <person name="Klenk H.P."/>
        </authorList>
    </citation>
    <scope>NUCLEOTIDE SEQUENCE [LARGE SCALE GENOMIC DNA]</scope>
    <source>
        <strain evidence="1 2">DSM 13484</strain>
    </source>
</reference>
<accession>A0A562TBZ7</accession>
<dbReference type="InterPro" id="IPR029060">
    <property type="entry name" value="PIN-like_dom_sf"/>
</dbReference>
<keyword evidence="2" id="KW-1185">Reference proteome</keyword>
<dbReference type="InterPro" id="IPR021799">
    <property type="entry name" value="PIN-like_prokaryotic"/>
</dbReference>
<dbReference type="OrthoDB" id="9810852at2"/>
<evidence type="ECO:0000313" key="1">
    <source>
        <dbReference type="EMBL" id="TWI91025.1"/>
    </source>
</evidence>
<protein>
    <recommendedName>
        <fullName evidence="3">Nucleic acid-binding protein</fullName>
    </recommendedName>
</protein>
<dbReference type="EMBL" id="VLLG01000002">
    <property type="protein sequence ID" value="TWI91025.1"/>
    <property type="molecule type" value="Genomic_DNA"/>
</dbReference>
<dbReference type="SUPFAM" id="SSF88723">
    <property type="entry name" value="PIN domain-like"/>
    <property type="match status" value="1"/>
</dbReference>
<dbReference type="Proteomes" id="UP000316778">
    <property type="component" value="Unassembled WGS sequence"/>
</dbReference>
<comment type="caution">
    <text evidence="1">The sequence shown here is derived from an EMBL/GenBank/DDBJ whole genome shotgun (WGS) entry which is preliminary data.</text>
</comment>
<organism evidence="1 2">
    <name type="scientific">Chitinophaga japonensis</name>
    <name type="common">Flexibacter japonensis</name>
    <dbReference type="NCBI Taxonomy" id="104662"/>
    <lineage>
        <taxon>Bacteria</taxon>
        <taxon>Pseudomonadati</taxon>
        <taxon>Bacteroidota</taxon>
        <taxon>Chitinophagia</taxon>
        <taxon>Chitinophagales</taxon>
        <taxon>Chitinophagaceae</taxon>
        <taxon>Chitinophaga</taxon>
    </lineage>
</organism>
<proteinExistence type="predicted"/>
<dbReference type="RefSeq" id="WP_145710196.1">
    <property type="nucleotide sequence ID" value="NZ_BAAAFY010000001.1"/>
</dbReference>
<evidence type="ECO:0008006" key="3">
    <source>
        <dbReference type="Google" id="ProtNLM"/>
    </source>
</evidence>
<dbReference type="AlphaFoldDB" id="A0A562TBZ7"/>
<dbReference type="Gene3D" id="3.40.50.1010">
    <property type="entry name" value="5'-nuclease"/>
    <property type="match status" value="1"/>
</dbReference>
<evidence type="ECO:0000313" key="2">
    <source>
        <dbReference type="Proteomes" id="UP000316778"/>
    </source>
</evidence>
<sequence>MTIAITDANIFIDLCYLDLLHLLFSLEYEMIVTAEVLEELNPVQQNKLASYITKGQLQVYAFSTDEVIALTAFHISSALSYSDHSVLFLARKLAAVVLSGDNRLRSECARQHIPVHGILWVFDMSIDKQQINKREAAGKLEALMQFNKRLPLPECNRRLEQWRH</sequence>
<name>A0A562TBZ7_CHIJA</name>
<gene>
    <name evidence="1" type="ORF">LX66_0386</name>
</gene>